<evidence type="ECO:0000313" key="1">
    <source>
        <dbReference type="EMBL" id="KAK7433849.1"/>
    </source>
</evidence>
<protein>
    <submittedName>
        <fullName evidence="1">Uncharacterized protein</fullName>
    </submittedName>
</protein>
<comment type="caution">
    <text evidence="1">The sequence shown here is derived from an EMBL/GenBank/DDBJ whole genome shotgun (WGS) entry which is preliminary data.</text>
</comment>
<gene>
    <name evidence="1" type="ORF">VKT23_020518</name>
</gene>
<organism evidence="1 2">
    <name type="scientific">Marasmiellus scandens</name>
    <dbReference type="NCBI Taxonomy" id="2682957"/>
    <lineage>
        <taxon>Eukaryota</taxon>
        <taxon>Fungi</taxon>
        <taxon>Dikarya</taxon>
        <taxon>Basidiomycota</taxon>
        <taxon>Agaricomycotina</taxon>
        <taxon>Agaricomycetes</taxon>
        <taxon>Agaricomycetidae</taxon>
        <taxon>Agaricales</taxon>
        <taxon>Marasmiineae</taxon>
        <taxon>Omphalotaceae</taxon>
        <taxon>Marasmiellus</taxon>
    </lineage>
</organism>
<proteinExistence type="predicted"/>
<evidence type="ECO:0000313" key="2">
    <source>
        <dbReference type="Proteomes" id="UP001498398"/>
    </source>
</evidence>
<dbReference type="Proteomes" id="UP001498398">
    <property type="component" value="Unassembled WGS sequence"/>
</dbReference>
<keyword evidence="2" id="KW-1185">Reference proteome</keyword>
<reference evidence="1 2" key="1">
    <citation type="submission" date="2024-01" db="EMBL/GenBank/DDBJ databases">
        <title>A draft genome for the cacao thread blight pathogen Marasmiellus scandens.</title>
        <authorList>
            <person name="Baruah I.K."/>
            <person name="Leung J."/>
            <person name="Bukari Y."/>
            <person name="Amoako-Attah I."/>
            <person name="Meinhardt L.W."/>
            <person name="Bailey B.A."/>
            <person name="Cohen S.P."/>
        </authorList>
    </citation>
    <scope>NUCLEOTIDE SEQUENCE [LARGE SCALE GENOMIC DNA]</scope>
    <source>
        <strain evidence="1 2">GH-19</strain>
    </source>
</reference>
<accession>A0ABR1IKP5</accession>
<sequence length="89" mass="10574">MRLLCAFWDAFSVWKIDVEYPTKDVEGWIKNVKARLDIGFLRENQFQEFKRAIRVDVERVSTASGPEWSTFATIFRNIDVHFLDNDLNF</sequence>
<name>A0ABR1IKP5_9AGAR</name>
<dbReference type="EMBL" id="JBANRG010000138">
    <property type="protein sequence ID" value="KAK7433849.1"/>
    <property type="molecule type" value="Genomic_DNA"/>
</dbReference>